<dbReference type="Proteomes" id="UP000733379">
    <property type="component" value="Unassembled WGS sequence"/>
</dbReference>
<keyword evidence="1" id="KW-1133">Transmembrane helix</keyword>
<feature type="transmembrane region" description="Helical" evidence="1">
    <location>
        <begin position="6"/>
        <end position="25"/>
    </location>
</feature>
<organism evidence="2 3">
    <name type="scientific">Nocardia albiluteola</name>
    <dbReference type="NCBI Taxonomy" id="2842303"/>
    <lineage>
        <taxon>Bacteria</taxon>
        <taxon>Bacillati</taxon>
        <taxon>Actinomycetota</taxon>
        <taxon>Actinomycetes</taxon>
        <taxon>Mycobacteriales</taxon>
        <taxon>Nocardiaceae</taxon>
        <taxon>Nocardia</taxon>
    </lineage>
</organism>
<reference evidence="2 3" key="1">
    <citation type="submission" date="2021-06" db="EMBL/GenBank/DDBJ databases">
        <title>Actinomycetes sequencing.</title>
        <authorList>
            <person name="Shan Q."/>
        </authorList>
    </citation>
    <scope>NUCLEOTIDE SEQUENCE [LARGE SCALE GENOMIC DNA]</scope>
    <source>
        <strain evidence="2 3">NEAU-G5</strain>
    </source>
</reference>
<evidence type="ECO:0000313" key="2">
    <source>
        <dbReference type="EMBL" id="MBU3062005.1"/>
    </source>
</evidence>
<sequence>MHTRIAGSMLVSGIGVSAMASLIALRNESDIRNKLLEADFQLTVKNAPDVLSIPGVA</sequence>
<name>A0ABS6AYD2_9NOCA</name>
<evidence type="ECO:0000313" key="3">
    <source>
        <dbReference type="Proteomes" id="UP000733379"/>
    </source>
</evidence>
<comment type="caution">
    <text evidence="2">The sequence shown here is derived from an EMBL/GenBank/DDBJ whole genome shotgun (WGS) entry which is preliminary data.</text>
</comment>
<gene>
    <name evidence="2" type="ORF">KO481_10770</name>
</gene>
<keyword evidence="1" id="KW-0812">Transmembrane</keyword>
<keyword evidence="1" id="KW-0472">Membrane</keyword>
<dbReference type="EMBL" id="JAHKNI010000003">
    <property type="protein sequence ID" value="MBU3062005.1"/>
    <property type="molecule type" value="Genomic_DNA"/>
</dbReference>
<dbReference type="RefSeq" id="WP_215916912.1">
    <property type="nucleotide sequence ID" value="NZ_JAHKNI010000003.1"/>
</dbReference>
<proteinExistence type="predicted"/>
<accession>A0ABS6AYD2</accession>
<protein>
    <submittedName>
        <fullName evidence="2">Uncharacterized protein</fullName>
    </submittedName>
</protein>
<keyword evidence="3" id="KW-1185">Reference proteome</keyword>
<evidence type="ECO:0000256" key="1">
    <source>
        <dbReference type="SAM" id="Phobius"/>
    </source>
</evidence>